<name>A0A2C6KP91_9APIC</name>
<dbReference type="EMBL" id="MIGC01004216">
    <property type="protein sequence ID" value="PHJ18325.1"/>
    <property type="molecule type" value="Genomic_DNA"/>
</dbReference>
<feature type="region of interest" description="Disordered" evidence="1">
    <location>
        <begin position="54"/>
        <end position="84"/>
    </location>
</feature>
<dbReference type="PANTHER" id="PTHR21377">
    <property type="entry name" value="PROTEIN FAM210B, MITOCHONDRIAL"/>
    <property type="match status" value="1"/>
</dbReference>
<keyword evidence="2" id="KW-0472">Membrane</keyword>
<gene>
    <name evidence="4" type="ORF">CSUI_007845</name>
</gene>
<evidence type="ECO:0000313" key="4">
    <source>
        <dbReference type="EMBL" id="PHJ18325.1"/>
    </source>
</evidence>
<dbReference type="VEuPathDB" id="ToxoDB:CSUI_007845"/>
<evidence type="ECO:0000256" key="2">
    <source>
        <dbReference type="SAM" id="Phobius"/>
    </source>
</evidence>
<feature type="domain" description="DUF1279" evidence="3">
    <location>
        <begin position="356"/>
        <end position="447"/>
    </location>
</feature>
<feature type="compositionally biased region" description="Low complexity" evidence="1">
    <location>
        <begin position="60"/>
        <end position="84"/>
    </location>
</feature>
<evidence type="ECO:0000259" key="3">
    <source>
        <dbReference type="Pfam" id="PF06916"/>
    </source>
</evidence>
<dbReference type="Pfam" id="PF06916">
    <property type="entry name" value="FAM210A-B_dom"/>
    <property type="match status" value="1"/>
</dbReference>
<sequence length="505" mass="56356">MAALSARRFLFETHLFSSSSSSSAALSFFSSSSSSFSVRNLSSWSSRSSLRQSVRRKQASLSPPVSVTSVSSSSLSSSSSSSSLSRLSLSGKTASPSALALSSSSLQSFLFSPSQSSSLHSPWSRHKESLSPFSFSRNTIHPHTQSSSFFFLPSPSFSSSYTTAYLHSISHTSSSSFSPPSRFFSSSSSDSSKPRNPSPSSPSSSSPPPPSSPLPPSRHDPVAFFRRHSSSLFPSSKKKIGEQAALLRSSSFSKKLQGLQHNLKDLQTQISKRSSALRHQWRDLDKKDFLQRQRLKLRSQRQQVYLLMTKKQKVMQEKGLVWIDARRRKVEKALYQLEKHKEMEKVIAQGRKATERLRGLWERYGWASVLSYLIVHAGTFLSLFGIAQLISDESVQWVADKLHLDKIFDTQALANERNAFWGRVLFAYAACKPLTPVQVGLAIWLTPPLARFMKMRGIPLHVSRESVSHLRRRLRRLKRRSSSSSSSSKSFYSPRGGRENSNSTL</sequence>
<feature type="transmembrane region" description="Helical" evidence="2">
    <location>
        <begin position="425"/>
        <end position="446"/>
    </location>
</feature>
<reference evidence="4 5" key="1">
    <citation type="journal article" date="2017" name="Int. J. Parasitol.">
        <title>The genome of the protozoan parasite Cystoisospora suis and a reverse vaccinology approach to identify vaccine candidates.</title>
        <authorList>
            <person name="Palmieri N."/>
            <person name="Shrestha A."/>
            <person name="Ruttkowski B."/>
            <person name="Beck T."/>
            <person name="Vogl C."/>
            <person name="Tomley F."/>
            <person name="Blake D.P."/>
            <person name="Joachim A."/>
        </authorList>
    </citation>
    <scope>NUCLEOTIDE SEQUENCE [LARGE SCALE GENOMIC DNA]</scope>
    <source>
        <strain evidence="4 5">Wien I</strain>
    </source>
</reference>
<keyword evidence="2" id="KW-1133">Transmembrane helix</keyword>
<dbReference type="GO" id="GO:0005739">
    <property type="term" value="C:mitochondrion"/>
    <property type="evidence" value="ECO:0007669"/>
    <property type="project" value="TreeGrafter"/>
</dbReference>
<dbReference type="RefSeq" id="XP_067920033.1">
    <property type="nucleotide sequence ID" value="XM_068067988.1"/>
</dbReference>
<dbReference type="GeneID" id="94431199"/>
<feature type="transmembrane region" description="Helical" evidence="2">
    <location>
        <begin position="364"/>
        <end position="390"/>
    </location>
</feature>
<keyword evidence="2 4" id="KW-0812">Transmembrane</keyword>
<evidence type="ECO:0000256" key="1">
    <source>
        <dbReference type="SAM" id="MobiDB-lite"/>
    </source>
</evidence>
<feature type="region of interest" description="Disordered" evidence="1">
    <location>
        <begin position="477"/>
        <end position="505"/>
    </location>
</feature>
<protein>
    <submittedName>
        <fullName evidence="4">Transmembrane protein</fullName>
    </submittedName>
</protein>
<accession>A0A2C6KP91</accession>
<feature type="compositionally biased region" description="Pro residues" evidence="1">
    <location>
        <begin position="196"/>
        <end position="216"/>
    </location>
</feature>
<dbReference type="InterPro" id="IPR045866">
    <property type="entry name" value="FAM210A/B-like"/>
</dbReference>
<proteinExistence type="predicted"/>
<dbReference type="PANTHER" id="PTHR21377:SF0">
    <property type="entry name" value="PROTEIN FAM210B, MITOCHONDRIAL"/>
    <property type="match status" value="1"/>
</dbReference>
<dbReference type="InterPro" id="IPR009688">
    <property type="entry name" value="FAM210A/B-like_dom"/>
</dbReference>
<feature type="compositionally biased region" description="Low complexity" evidence="1">
    <location>
        <begin position="185"/>
        <end position="195"/>
    </location>
</feature>
<feature type="region of interest" description="Disordered" evidence="1">
    <location>
        <begin position="185"/>
        <end position="221"/>
    </location>
</feature>
<organism evidence="4 5">
    <name type="scientific">Cystoisospora suis</name>
    <dbReference type="NCBI Taxonomy" id="483139"/>
    <lineage>
        <taxon>Eukaryota</taxon>
        <taxon>Sar</taxon>
        <taxon>Alveolata</taxon>
        <taxon>Apicomplexa</taxon>
        <taxon>Conoidasida</taxon>
        <taxon>Coccidia</taxon>
        <taxon>Eucoccidiorida</taxon>
        <taxon>Eimeriorina</taxon>
        <taxon>Sarcocystidae</taxon>
        <taxon>Cystoisospora</taxon>
    </lineage>
</organism>
<keyword evidence="5" id="KW-1185">Reference proteome</keyword>
<dbReference type="OrthoDB" id="333503at2759"/>
<comment type="caution">
    <text evidence="4">The sequence shown here is derived from an EMBL/GenBank/DDBJ whole genome shotgun (WGS) entry which is preliminary data.</text>
</comment>
<dbReference type="Proteomes" id="UP000221165">
    <property type="component" value="Unassembled WGS sequence"/>
</dbReference>
<dbReference type="AlphaFoldDB" id="A0A2C6KP91"/>
<evidence type="ECO:0000313" key="5">
    <source>
        <dbReference type="Proteomes" id="UP000221165"/>
    </source>
</evidence>